<dbReference type="InParanoid" id="Q4UHK6"/>
<evidence type="ECO:0000313" key="2">
    <source>
        <dbReference type="EMBL" id="CAI73433.1"/>
    </source>
</evidence>
<keyword evidence="3" id="KW-1185">Reference proteome</keyword>
<evidence type="ECO:0000313" key="3">
    <source>
        <dbReference type="Proteomes" id="UP000001950"/>
    </source>
</evidence>
<dbReference type="VEuPathDB" id="PiroplasmaDB:TA02840"/>
<dbReference type="RefSeq" id="XP_954110.1">
    <property type="nucleotide sequence ID" value="XM_949017.1"/>
</dbReference>
<dbReference type="GeneID" id="3864413"/>
<dbReference type="KEGG" id="tan:TA02840"/>
<dbReference type="Proteomes" id="UP000001950">
    <property type="component" value="Chromosome 1"/>
</dbReference>
<sequence>MIVCETDFWIPKIPTFNTNLNDKILQFKYKIVKLFLYYIINTSLQLSDDVLQIFMNHMYNYFTRKEHDKHEPDDNLLYNMIIYNIFINKLAFKCVNKNFNSQNWDTIFKITLNNDLHIIDEMLTSDNILKQEGEESEDDDEFTESASEEDDEDSEVKEDEDTNSLEEEDKNVDEEEKFELSEKVVRVVNYLLNNKNMKNVSDLKFKIMIKFGALKRSYRAGNKESGSELKFMDAVPNVSKQYLKSLVLFINNLVIHINKSSKLKENKQVQGKLNEINQVVKTLNNKVLNKYYYNKLNIHVVNGKNKLNRIKTLESKIYSLTLNSHEPNHYNCIINYQFEIVNYDINHELTKILIINECYNSFRY</sequence>
<feature type="region of interest" description="Disordered" evidence="1">
    <location>
        <begin position="132"/>
        <end position="176"/>
    </location>
</feature>
<protein>
    <submittedName>
        <fullName evidence="2">Uncharacterized protein</fullName>
    </submittedName>
</protein>
<dbReference type="EMBL" id="CR940347">
    <property type="protein sequence ID" value="CAI73433.1"/>
    <property type="molecule type" value="Genomic_DNA"/>
</dbReference>
<reference evidence="2 3" key="1">
    <citation type="journal article" date="2005" name="Science">
        <title>Genome of the host-cell transforming parasite Theileria annulata compared with T. parva.</title>
        <authorList>
            <person name="Pain A."/>
            <person name="Renauld H."/>
            <person name="Berriman M."/>
            <person name="Murphy L."/>
            <person name="Yeats C.A."/>
            <person name="Weir W."/>
            <person name="Kerhornou A."/>
            <person name="Aslett M."/>
            <person name="Bishop R."/>
            <person name="Bouchier C."/>
            <person name="Cochet M."/>
            <person name="Coulson R.M.R."/>
            <person name="Cronin A."/>
            <person name="de Villiers E.P."/>
            <person name="Fraser A."/>
            <person name="Fosker N."/>
            <person name="Gardner M."/>
            <person name="Goble A."/>
            <person name="Griffiths-Jones S."/>
            <person name="Harris D.E."/>
            <person name="Katzer F."/>
            <person name="Larke N."/>
            <person name="Lord A."/>
            <person name="Maser P."/>
            <person name="McKellar S."/>
            <person name="Mooney P."/>
            <person name="Morton F."/>
            <person name="Nene V."/>
            <person name="O'Neil S."/>
            <person name="Price C."/>
            <person name="Quail M.A."/>
            <person name="Rabbinowitsch E."/>
            <person name="Rawlings N.D."/>
            <person name="Rutter S."/>
            <person name="Saunders D."/>
            <person name="Seeger K."/>
            <person name="Shah T."/>
            <person name="Squares R."/>
            <person name="Squares S."/>
            <person name="Tivey A."/>
            <person name="Walker A.R."/>
            <person name="Woodward J."/>
            <person name="Dobbelaere D.A.E."/>
            <person name="Langsley G."/>
            <person name="Rajandream M.A."/>
            <person name="McKeever D."/>
            <person name="Shiels B."/>
            <person name="Tait A."/>
            <person name="Barrell B.G."/>
            <person name="Hall N."/>
        </authorList>
    </citation>
    <scope>NUCLEOTIDE SEQUENCE [LARGE SCALE GENOMIC DNA]</scope>
    <source>
        <strain evidence="3">Ankara</strain>
    </source>
</reference>
<evidence type="ECO:0000256" key="1">
    <source>
        <dbReference type="SAM" id="MobiDB-lite"/>
    </source>
</evidence>
<dbReference type="AlphaFoldDB" id="Q4UHK6"/>
<gene>
    <name evidence="2" type="ORF">TA02840</name>
</gene>
<accession>Q4UHK6</accession>
<name>Q4UHK6_THEAN</name>
<feature type="compositionally biased region" description="Acidic residues" evidence="1">
    <location>
        <begin position="134"/>
        <end position="176"/>
    </location>
</feature>
<proteinExistence type="predicted"/>
<organism evidence="2 3">
    <name type="scientific">Theileria annulata</name>
    <dbReference type="NCBI Taxonomy" id="5874"/>
    <lineage>
        <taxon>Eukaryota</taxon>
        <taxon>Sar</taxon>
        <taxon>Alveolata</taxon>
        <taxon>Apicomplexa</taxon>
        <taxon>Aconoidasida</taxon>
        <taxon>Piroplasmida</taxon>
        <taxon>Theileriidae</taxon>
        <taxon>Theileria</taxon>
    </lineage>
</organism>